<protein>
    <submittedName>
        <fullName evidence="2">Uncharacterized protein</fullName>
    </submittedName>
</protein>
<evidence type="ECO:0000313" key="2">
    <source>
        <dbReference type="EMBL" id="GFK93192.1"/>
    </source>
</evidence>
<proteinExistence type="predicted"/>
<comment type="caution">
    <text evidence="2">The sequence shown here is derived from an EMBL/GenBank/DDBJ whole genome shotgun (WGS) entry which is preliminary data.</text>
</comment>
<gene>
    <name evidence="2" type="ORF">NNJEOMEG_01023</name>
</gene>
<dbReference type="RefSeq" id="WP_173081966.1">
    <property type="nucleotide sequence ID" value="NZ_BLTE01000003.1"/>
</dbReference>
<evidence type="ECO:0000313" key="3">
    <source>
        <dbReference type="Proteomes" id="UP000494245"/>
    </source>
</evidence>
<sequence>MRGFGSVRRALLLLALVFALASPSRGASLQDATLAVYNGLYAQAVLSAQADLAHLKEPPSAASLWDIDADDPRILWSGTPGQSLVQVTTFTKGVYYQSFRSGQTITAGADLWVLPAPQMKTEVPEEDPLTAALNPRLATAMYLGLPPTSANDSVATFWASPDVLLRPAVDNAIDRHDLPASYSLTLQTVPAASRALTPAEAPAPGFSPTSNYVEWFQERQSAIFDFSVKGGPYPWTGLGYTYDWNPVAPDVVGGSEFVAPKGSPLVFVSLTPVADYYKK</sequence>
<organism evidence="2 3">
    <name type="scientific">Fundidesulfovibrio magnetotacticus</name>
    <dbReference type="NCBI Taxonomy" id="2730080"/>
    <lineage>
        <taxon>Bacteria</taxon>
        <taxon>Pseudomonadati</taxon>
        <taxon>Thermodesulfobacteriota</taxon>
        <taxon>Desulfovibrionia</taxon>
        <taxon>Desulfovibrionales</taxon>
        <taxon>Desulfovibrionaceae</taxon>
        <taxon>Fundidesulfovibrio</taxon>
    </lineage>
</organism>
<accession>A0A6V8LKF7</accession>
<evidence type="ECO:0000256" key="1">
    <source>
        <dbReference type="SAM" id="SignalP"/>
    </source>
</evidence>
<dbReference type="Proteomes" id="UP000494245">
    <property type="component" value="Unassembled WGS sequence"/>
</dbReference>
<feature type="chain" id="PRO_5028879286" evidence="1">
    <location>
        <begin position="27"/>
        <end position="279"/>
    </location>
</feature>
<keyword evidence="3" id="KW-1185">Reference proteome</keyword>
<name>A0A6V8LKF7_9BACT</name>
<dbReference type="AlphaFoldDB" id="A0A6V8LKF7"/>
<keyword evidence="1" id="KW-0732">Signal</keyword>
<reference evidence="2 3" key="1">
    <citation type="submission" date="2020-04" db="EMBL/GenBank/DDBJ databases">
        <authorList>
            <consortium name="Desulfovibrio sp. FSS-1 genome sequencing consortium"/>
            <person name="Shimoshige H."/>
            <person name="Kobayashi H."/>
            <person name="Maekawa T."/>
        </authorList>
    </citation>
    <scope>NUCLEOTIDE SEQUENCE [LARGE SCALE GENOMIC DNA]</scope>
    <source>
        <strain evidence="2 3">SIID29052-01</strain>
    </source>
</reference>
<feature type="signal peptide" evidence="1">
    <location>
        <begin position="1"/>
        <end position="26"/>
    </location>
</feature>
<reference evidence="2 3" key="2">
    <citation type="submission" date="2020-05" db="EMBL/GenBank/DDBJ databases">
        <title>Draft genome sequence of Desulfovibrio sp. strainFSS-1.</title>
        <authorList>
            <person name="Shimoshige H."/>
            <person name="Kobayashi H."/>
            <person name="Maekawa T."/>
        </authorList>
    </citation>
    <scope>NUCLEOTIDE SEQUENCE [LARGE SCALE GENOMIC DNA]</scope>
    <source>
        <strain evidence="2 3">SIID29052-01</strain>
    </source>
</reference>
<dbReference type="EMBL" id="BLTE01000003">
    <property type="protein sequence ID" value="GFK93192.1"/>
    <property type="molecule type" value="Genomic_DNA"/>
</dbReference>